<proteinExistence type="predicted"/>
<dbReference type="Proteomes" id="UP000237105">
    <property type="component" value="Unassembled WGS sequence"/>
</dbReference>
<dbReference type="AlphaFoldDB" id="A0A2P5BD38"/>
<organism evidence="1 2">
    <name type="scientific">Parasponia andersonii</name>
    <name type="common">Sponia andersonii</name>
    <dbReference type="NCBI Taxonomy" id="3476"/>
    <lineage>
        <taxon>Eukaryota</taxon>
        <taxon>Viridiplantae</taxon>
        <taxon>Streptophyta</taxon>
        <taxon>Embryophyta</taxon>
        <taxon>Tracheophyta</taxon>
        <taxon>Spermatophyta</taxon>
        <taxon>Magnoliopsida</taxon>
        <taxon>eudicotyledons</taxon>
        <taxon>Gunneridae</taxon>
        <taxon>Pentapetalae</taxon>
        <taxon>rosids</taxon>
        <taxon>fabids</taxon>
        <taxon>Rosales</taxon>
        <taxon>Cannabaceae</taxon>
        <taxon>Parasponia</taxon>
    </lineage>
</organism>
<dbReference type="OrthoDB" id="1106331at2759"/>
<dbReference type="EMBL" id="JXTB01000307">
    <property type="protein sequence ID" value="PON46700.1"/>
    <property type="molecule type" value="Genomic_DNA"/>
</dbReference>
<accession>A0A2P5BD38</accession>
<evidence type="ECO:0000313" key="1">
    <source>
        <dbReference type="EMBL" id="PON46700.1"/>
    </source>
</evidence>
<gene>
    <name evidence="1" type="ORF">PanWU01x14_249960</name>
</gene>
<sequence>MGPPLGWTHNGLPLQLSSHTPGHQSLLLGKTSLSRMKVEDVPHLTPVLELNEHFACKISTKYNLALTVKCIKDALKNDPEDLQLFKEPSLFGHFLDVPNHYEHLSQVIWLLLIRQARCEGSVTWEDETMANDAHTDIGVTSYDEATARHVLRLSLS</sequence>
<name>A0A2P5BD38_PARAD</name>
<protein>
    <submittedName>
        <fullName evidence="1">Uncharacterized protein</fullName>
    </submittedName>
</protein>
<reference evidence="2" key="1">
    <citation type="submission" date="2016-06" db="EMBL/GenBank/DDBJ databases">
        <title>Parallel loss of symbiosis genes in relatives of nitrogen-fixing non-legume Parasponia.</title>
        <authorList>
            <person name="Van Velzen R."/>
            <person name="Holmer R."/>
            <person name="Bu F."/>
            <person name="Rutten L."/>
            <person name="Van Zeijl A."/>
            <person name="Liu W."/>
            <person name="Santuari L."/>
            <person name="Cao Q."/>
            <person name="Sharma T."/>
            <person name="Shen D."/>
            <person name="Roswanjaya Y."/>
            <person name="Wardhani T."/>
            <person name="Kalhor M.S."/>
            <person name="Jansen J."/>
            <person name="Van den Hoogen J."/>
            <person name="Gungor B."/>
            <person name="Hartog M."/>
            <person name="Hontelez J."/>
            <person name="Verver J."/>
            <person name="Yang W.-C."/>
            <person name="Schijlen E."/>
            <person name="Repin R."/>
            <person name="Schilthuizen M."/>
            <person name="Schranz E."/>
            <person name="Heidstra R."/>
            <person name="Miyata K."/>
            <person name="Fedorova E."/>
            <person name="Kohlen W."/>
            <person name="Bisseling T."/>
            <person name="Smit S."/>
            <person name="Geurts R."/>
        </authorList>
    </citation>
    <scope>NUCLEOTIDE SEQUENCE [LARGE SCALE GENOMIC DNA]</scope>
    <source>
        <strain evidence="2">cv. WU1-14</strain>
    </source>
</reference>
<comment type="caution">
    <text evidence="1">The sequence shown here is derived from an EMBL/GenBank/DDBJ whole genome shotgun (WGS) entry which is preliminary data.</text>
</comment>
<keyword evidence="2" id="KW-1185">Reference proteome</keyword>
<evidence type="ECO:0000313" key="2">
    <source>
        <dbReference type="Proteomes" id="UP000237105"/>
    </source>
</evidence>